<accession>A0A0N4UB07</accession>
<evidence type="ECO:0000256" key="11">
    <source>
        <dbReference type="RuleBase" id="RU363112"/>
    </source>
</evidence>
<evidence type="ECO:0000256" key="6">
    <source>
        <dbReference type="ARBA" id="ARBA00022679"/>
    </source>
</evidence>
<dbReference type="Pfam" id="PF04188">
    <property type="entry name" value="Mannosyl_trans2"/>
    <property type="match status" value="1"/>
</dbReference>
<reference evidence="12 14" key="2">
    <citation type="submission" date="2018-11" db="EMBL/GenBank/DDBJ databases">
        <authorList>
            <consortium name="Pathogen Informatics"/>
        </authorList>
    </citation>
    <scope>NUCLEOTIDE SEQUENCE [LARGE SCALE GENOMIC DNA]</scope>
</reference>
<evidence type="ECO:0000256" key="4">
    <source>
        <dbReference type="ARBA" id="ARBA00022502"/>
    </source>
</evidence>
<feature type="transmembrane region" description="Helical" evidence="11">
    <location>
        <begin position="253"/>
        <end position="278"/>
    </location>
</feature>
<reference evidence="15" key="1">
    <citation type="submission" date="2016-04" db="UniProtKB">
        <authorList>
            <consortium name="WormBaseParasite"/>
        </authorList>
    </citation>
    <scope>IDENTIFICATION</scope>
</reference>
<evidence type="ECO:0000256" key="9">
    <source>
        <dbReference type="ARBA" id="ARBA00022989"/>
    </source>
</evidence>
<dbReference type="EC" id="2.4.1.-" evidence="11"/>
<keyword evidence="5 11" id="KW-0328">Glycosyltransferase</keyword>
<comment type="pathway">
    <text evidence="2 11">Glycolipid biosynthesis; glycosylphosphatidylinositol-anchor biosynthesis.</text>
</comment>
<dbReference type="GO" id="GO:0005789">
    <property type="term" value="C:endoplasmic reticulum membrane"/>
    <property type="evidence" value="ECO:0007669"/>
    <property type="project" value="UniProtKB-SubCell"/>
</dbReference>
<organism evidence="13 15">
    <name type="scientific">Dracunculus medinensis</name>
    <name type="common">Guinea worm</name>
    <dbReference type="NCBI Taxonomy" id="318479"/>
    <lineage>
        <taxon>Eukaryota</taxon>
        <taxon>Metazoa</taxon>
        <taxon>Ecdysozoa</taxon>
        <taxon>Nematoda</taxon>
        <taxon>Chromadorea</taxon>
        <taxon>Rhabditida</taxon>
        <taxon>Spirurina</taxon>
        <taxon>Dracunculoidea</taxon>
        <taxon>Dracunculidae</taxon>
        <taxon>Dracunculus</taxon>
    </lineage>
</organism>
<sequence length="560" mass="65767">MSKQIKWYRMENMLHCRVLRLRKHAYRRPKCSYKESDSDTAESDCSVIFQKNAQWNGDLALFILKQCLLSKILLFITQLFFNWILNDFPTDAFKGIVIKEKLSFVDHLIRFVFSGLTRWDSLHFLHIAQYGYSFENILAFFPLFPFLIYYFTLLWNWIIPFIHFSTALIISAIFINFVLFLICGQLLYAVSLTITKSSKTALLACLVFTINPASVFFASAYSEPLFMALTLSGLLVLYAHPNMPFIRHIGASIFFAFAFLTRSNGIFNFIYILHQLFVETVYSSEKHKYIWQLKYTIILYKVIIIIFVHFLIVRFIIVGSFCWVILGSLLISHDVQMKKLFCESNFVNKSAIPVEILDFAEQKNFVLPGEISKISWCRLEFFYEYYPFWIPLPSFYAAVQQKYWNVKSFGYWKLKKIPCFLMALPAVLIVFYGCYRELRRLARYSSSVVYAILYICRDSISLLPFCCHSFILAILSLILYNAEVATRILFSSSPYIYLVLSQYMHQRTPLVTLEDVQYPTLLPFFTNFCRTHIIHALLLGYLLCYFFIGTLLHVNWLPFT</sequence>
<evidence type="ECO:0000256" key="7">
    <source>
        <dbReference type="ARBA" id="ARBA00022692"/>
    </source>
</evidence>
<protein>
    <recommendedName>
        <fullName evidence="11">GPI mannosyltransferase 2</fullName>
        <ecNumber evidence="11">2.4.1.-</ecNumber>
    </recommendedName>
</protein>
<dbReference type="PANTHER" id="PTHR12468:SF2">
    <property type="entry name" value="GPI MANNOSYLTRANSFERASE 2"/>
    <property type="match status" value="1"/>
</dbReference>
<dbReference type="Proteomes" id="UP000038040">
    <property type="component" value="Unplaced"/>
</dbReference>
<evidence type="ECO:0000256" key="10">
    <source>
        <dbReference type="ARBA" id="ARBA00023136"/>
    </source>
</evidence>
<feature type="transmembrane region" description="Helical" evidence="11">
    <location>
        <begin position="417"/>
        <end position="435"/>
    </location>
</feature>
<dbReference type="EMBL" id="UYYG01001167">
    <property type="protein sequence ID" value="VDN58276.1"/>
    <property type="molecule type" value="Genomic_DNA"/>
</dbReference>
<keyword evidence="7 11" id="KW-0812">Transmembrane</keyword>
<evidence type="ECO:0000313" key="13">
    <source>
        <dbReference type="Proteomes" id="UP000038040"/>
    </source>
</evidence>
<proteinExistence type="inferred from homology"/>
<feature type="transmembrane region" description="Helical" evidence="11">
    <location>
        <begin position="463"/>
        <end position="482"/>
    </location>
</feature>
<dbReference type="GO" id="GO:0004376">
    <property type="term" value="F:GPI mannosyltransferase activity"/>
    <property type="evidence" value="ECO:0007669"/>
    <property type="project" value="InterPro"/>
</dbReference>
<dbReference type="UniPathway" id="UPA00196"/>
<dbReference type="GO" id="GO:0000009">
    <property type="term" value="F:alpha-1,6-mannosyltransferase activity"/>
    <property type="evidence" value="ECO:0007669"/>
    <property type="project" value="InterPro"/>
</dbReference>
<evidence type="ECO:0000256" key="2">
    <source>
        <dbReference type="ARBA" id="ARBA00004687"/>
    </source>
</evidence>
<gene>
    <name evidence="12" type="ORF">DME_LOCUS8249</name>
</gene>
<dbReference type="Proteomes" id="UP000274756">
    <property type="component" value="Unassembled WGS sequence"/>
</dbReference>
<evidence type="ECO:0000256" key="5">
    <source>
        <dbReference type="ARBA" id="ARBA00022676"/>
    </source>
</evidence>
<keyword evidence="10 11" id="KW-0472">Membrane</keyword>
<evidence type="ECO:0000256" key="3">
    <source>
        <dbReference type="ARBA" id="ARBA00008698"/>
    </source>
</evidence>
<keyword evidence="9 11" id="KW-1133">Transmembrane helix</keyword>
<evidence type="ECO:0000256" key="8">
    <source>
        <dbReference type="ARBA" id="ARBA00022824"/>
    </source>
</evidence>
<feature type="transmembrane region" description="Helical" evidence="11">
    <location>
        <begin position="137"/>
        <end position="158"/>
    </location>
</feature>
<keyword evidence="8 11" id="KW-0256">Endoplasmic reticulum</keyword>
<feature type="transmembrane region" description="Helical" evidence="11">
    <location>
        <begin position="533"/>
        <end position="554"/>
    </location>
</feature>
<evidence type="ECO:0000256" key="1">
    <source>
        <dbReference type="ARBA" id="ARBA00004477"/>
    </source>
</evidence>
<evidence type="ECO:0000313" key="15">
    <source>
        <dbReference type="WBParaSite" id="DME_0000436601-mRNA-1"/>
    </source>
</evidence>
<keyword evidence="4 11" id="KW-0337">GPI-anchor biosynthesis</keyword>
<dbReference type="AlphaFoldDB" id="A0A0N4UB07"/>
<comment type="subcellular location">
    <subcellularLocation>
        <location evidence="1 11">Endoplasmic reticulum membrane</location>
        <topology evidence="1 11">Multi-pass membrane protein</topology>
    </subcellularLocation>
</comment>
<dbReference type="GO" id="GO:0031501">
    <property type="term" value="C:mannosyltransferase complex"/>
    <property type="evidence" value="ECO:0007669"/>
    <property type="project" value="TreeGrafter"/>
</dbReference>
<feature type="transmembrane region" description="Helical" evidence="11">
    <location>
        <begin position="298"/>
        <end position="331"/>
    </location>
</feature>
<dbReference type="InterPro" id="IPR007315">
    <property type="entry name" value="PIG-V/Gpi18"/>
</dbReference>
<dbReference type="OrthoDB" id="10252502at2759"/>
<keyword evidence="6 11" id="KW-0808">Transferase</keyword>
<name>A0A0N4UB07_DRAME</name>
<feature type="transmembrane region" description="Helical" evidence="11">
    <location>
        <begin position="164"/>
        <end position="188"/>
    </location>
</feature>
<comment type="similarity">
    <text evidence="3 11">Belongs to the PIGV family.</text>
</comment>
<comment type="function">
    <text evidence="11">Mannosyltransferase involved in glycosylphosphatidylinositol-anchor biosynthesis.</text>
</comment>
<dbReference type="WBParaSite" id="DME_0000436601-mRNA-1">
    <property type="protein sequence ID" value="DME_0000436601-mRNA-1"/>
    <property type="gene ID" value="DME_0000436601"/>
</dbReference>
<evidence type="ECO:0000313" key="12">
    <source>
        <dbReference type="EMBL" id="VDN58276.1"/>
    </source>
</evidence>
<dbReference type="STRING" id="318479.A0A0N4UB07"/>
<keyword evidence="14" id="KW-1185">Reference proteome</keyword>
<dbReference type="GO" id="GO:0006506">
    <property type="term" value="P:GPI anchor biosynthetic process"/>
    <property type="evidence" value="ECO:0007669"/>
    <property type="project" value="UniProtKB-UniPathway"/>
</dbReference>
<dbReference type="PANTHER" id="PTHR12468">
    <property type="entry name" value="GPI MANNOSYLTRANSFERASE 2"/>
    <property type="match status" value="1"/>
</dbReference>
<evidence type="ECO:0000313" key="14">
    <source>
        <dbReference type="Proteomes" id="UP000274756"/>
    </source>
</evidence>
<feature type="transmembrane region" description="Helical" evidence="11">
    <location>
        <begin position="224"/>
        <end position="241"/>
    </location>
</feature>